<dbReference type="Proteomes" id="UP000604161">
    <property type="component" value="Unassembled WGS sequence"/>
</dbReference>
<comment type="caution">
    <text evidence="2">The sequence shown here is derived from an EMBL/GenBank/DDBJ whole genome shotgun (WGS) entry which is preliminary data.</text>
</comment>
<name>A0ABR8NZG9_9GAMM</name>
<sequence length="169" mass="19329">MFLRLFYVIRFLVMAVSLLILPSIAFGLDSQYFVGHGALDIFNQEGFLVTPRWVQIWILILIGTFIAGFYFAWKHSIARWAVGGFIFSMTMGHTIFGLLNLPFLGGSIAIMHLVCWSPALLIFLIKRPYFNCNERMSFRAWSGLMTSVLIFSFVFDIKDALIYISHVAI</sequence>
<evidence type="ECO:0000313" key="2">
    <source>
        <dbReference type="EMBL" id="MBD5770874.1"/>
    </source>
</evidence>
<organism evidence="2 3">
    <name type="scientific">Marinomonas colpomeniae</name>
    <dbReference type="NCBI Taxonomy" id="2774408"/>
    <lineage>
        <taxon>Bacteria</taxon>
        <taxon>Pseudomonadati</taxon>
        <taxon>Pseudomonadota</taxon>
        <taxon>Gammaproteobacteria</taxon>
        <taxon>Oceanospirillales</taxon>
        <taxon>Oceanospirillaceae</taxon>
        <taxon>Marinomonas</taxon>
    </lineage>
</organism>
<reference evidence="2 3" key="1">
    <citation type="submission" date="2020-09" db="EMBL/GenBank/DDBJ databases">
        <title>Marinomonas sp. nov., isolated from the cysticercosis algae of Qingdao, China.</title>
        <authorList>
            <person name="Sun X."/>
        </authorList>
    </citation>
    <scope>NUCLEOTIDE SEQUENCE [LARGE SCALE GENOMIC DNA]</scope>
    <source>
        <strain evidence="2 3">SM2066</strain>
    </source>
</reference>
<feature type="transmembrane region" description="Helical" evidence="1">
    <location>
        <begin position="80"/>
        <end position="99"/>
    </location>
</feature>
<proteinExistence type="predicted"/>
<feature type="transmembrane region" description="Helical" evidence="1">
    <location>
        <begin position="54"/>
        <end position="73"/>
    </location>
</feature>
<keyword evidence="1" id="KW-0812">Transmembrane</keyword>
<keyword evidence="3" id="KW-1185">Reference proteome</keyword>
<keyword evidence="1" id="KW-1133">Transmembrane helix</keyword>
<dbReference type="RefSeq" id="WP_191594242.1">
    <property type="nucleotide sequence ID" value="NZ_JACYFC010000002.1"/>
</dbReference>
<dbReference type="EMBL" id="JACYFC010000002">
    <property type="protein sequence ID" value="MBD5770874.1"/>
    <property type="molecule type" value="Genomic_DNA"/>
</dbReference>
<evidence type="ECO:0000313" key="3">
    <source>
        <dbReference type="Proteomes" id="UP000604161"/>
    </source>
</evidence>
<evidence type="ECO:0000256" key="1">
    <source>
        <dbReference type="SAM" id="Phobius"/>
    </source>
</evidence>
<accession>A0ABR8NZG9</accession>
<keyword evidence="1" id="KW-0472">Membrane</keyword>
<gene>
    <name evidence="2" type="ORF">IF202_07390</name>
</gene>
<feature type="transmembrane region" description="Helical" evidence="1">
    <location>
        <begin position="137"/>
        <end position="155"/>
    </location>
</feature>
<feature type="transmembrane region" description="Helical" evidence="1">
    <location>
        <begin position="105"/>
        <end position="125"/>
    </location>
</feature>
<protein>
    <submittedName>
        <fullName evidence="2">Uncharacterized protein</fullName>
    </submittedName>
</protein>